<gene>
    <name evidence="1" type="ORF">GGQ98_000026</name>
</gene>
<keyword evidence="2" id="KW-1185">Reference proteome</keyword>
<proteinExistence type="predicted"/>
<sequence length="65" mass="7103">MDQMTGFASALTRLESALDKLERAATTIDDGAGAEMDALREKHRRLRQSTERAVADLDVLIASRG</sequence>
<accession>A0A7W7F4I3</accession>
<comment type="caution">
    <text evidence="1">The sequence shown here is derived from an EMBL/GenBank/DDBJ whole genome shotgun (WGS) entry which is preliminary data.</text>
</comment>
<evidence type="ECO:0000313" key="2">
    <source>
        <dbReference type="Proteomes" id="UP000566324"/>
    </source>
</evidence>
<keyword evidence="1" id="KW-0378">Hydrolase</keyword>
<keyword evidence="1" id="KW-0067">ATP-binding</keyword>
<protein>
    <submittedName>
        <fullName evidence="1">Replicative DNA helicase</fullName>
    </submittedName>
</protein>
<dbReference type="AlphaFoldDB" id="A0A7W7F4I3"/>
<evidence type="ECO:0000313" key="1">
    <source>
        <dbReference type="EMBL" id="MBB4630425.1"/>
    </source>
</evidence>
<name>A0A7W7F4I3_9SPHN</name>
<keyword evidence="1" id="KW-0547">Nucleotide-binding</keyword>
<dbReference type="EMBL" id="JACHNZ010000001">
    <property type="protein sequence ID" value="MBB4630425.1"/>
    <property type="molecule type" value="Genomic_DNA"/>
</dbReference>
<dbReference type="GO" id="GO:0004386">
    <property type="term" value="F:helicase activity"/>
    <property type="evidence" value="ECO:0007669"/>
    <property type="project" value="UniProtKB-KW"/>
</dbReference>
<dbReference type="Proteomes" id="UP000566324">
    <property type="component" value="Unassembled WGS sequence"/>
</dbReference>
<dbReference type="RefSeq" id="WP_184063292.1">
    <property type="nucleotide sequence ID" value="NZ_JACHNZ010000001.1"/>
</dbReference>
<keyword evidence="1" id="KW-0347">Helicase</keyword>
<organism evidence="1 2">
    <name type="scientific">Sphingosinicella soli</name>
    <dbReference type="NCBI Taxonomy" id="333708"/>
    <lineage>
        <taxon>Bacteria</taxon>
        <taxon>Pseudomonadati</taxon>
        <taxon>Pseudomonadota</taxon>
        <taxon>Alphaproteobacteria</taxon>
        <taxon>Sphingomonadales</taxon>
        <taxon>Sphingosinicellaceae</taxon>
        <taxon>Sphingosinicella</taxon>
    </lineage>
</organism>
<reference evidence="1 2" key="1">
    <citation type="submission" date="2020-08" db="EMBL/GenBank/DDBJ databases">
        <title>Genomic Encyclopedia of Type Strains, Phase IV (KMG-IV): sequencing the most valuable type-strain genomes for metagenomic binning, comparative biology and taxonomic classification.</title>
        <authorList>
            <person name="Goeker M."/>
        </authorList>
    </citation>
    <scope>NUCLEOTIDE SEQUENCE [LARGE SCALE GENOMIC DNA]</scope>
    <source>
        <strain evidence="1 2">DSM 17328</strain>
    </source>
</reference>